<feature type="active site" description="Charge relay system" evidence="7">
    <location>
        <position position="152"/>
    </location>
</feature>
<sequence length="480" mass="52251">MRLFHSLTEVRNELTAGNTTCRQLVEYYLDNIERRNGRLNAFLEVWPEEARAQADAVDAKLAAGTAGKLAGMVIGLKDVLAYKDHALQSSSHILDGFKSLFTATAVQRLLDEDAIFIGRQNCDEFAMGASNESSYFGPVRNAIDEERVSGGSSGGSAVAVQADMCLASIGSDTGGSVRQPAAFCGVVGFKPTYSRISRYGLVAYASSFDQIGTLTRSVDDAALLLEVMAGADNFDSTASQREVPAYSQLLEAAPHYRIGYIRDAVERPGLHPEIKKALETSLEGLHNQGHVVDAVDFPYLDYMVPTYYILTTAEASSNLSRFDGVKYGYRAPDATDLESLYKKTRSQGFGSEVQRRILLGTFVLSADYYDAYYTKAQQVRRLIKEKTDELLRQYDFLILPTAPTTAFRIGENTKDALAMYLADIFTVQASLAGLPALSVPAGEDSAGLPIGLQVISGAFREEHLLAFAKSLTETLTPALP</sequence>
<evidence type="ECO:0000256" key="1">
    <source>
        <dbReference type="ARBA" id="ARBA00011123"/>
    </source>
</evidence>
<dbReference type="GO" id="GO:0006412">
    <property type="term" value="P:translation"/>
    <property type="evidence" value="ECO:0007669"/>
    <property type="project" value="UniProtKB-UniRule"/>
</dbReference>
<comment type="similarity">
    <text evidence="7">Belongs to the amidase family. GatA subfamily.</text>
</comment>
<dbReference type="RefSeq" id="WP_206981167.1">
    <property type="nucleotide sequence ID" value="NZ_JAFLQZ010000002.1"/>
</dbReference>
<gene>
    <name evidence="7 9" type="primary">gatA</name>
    <name evidence="9" type="ORF">J0X19_03495</name>
</gene>
<dbReference type="PANTHER" id="PTHR11895">
    <property type="entry name" value="TRANSAMIDASE"/>
    <property type="match status" value="1"/>
</dbReference>
<accession>A0A939JBP6</accession>
<evidence type="ECO:0000256" key="6">
    <source>
        <dbReference type="ARBA" id="ARBA00022917"/>
    </source>
</evidence>
<comment type="subunit">
    <text evidence="1 7">Heterotrimer of A, B and C subunits.</text>
</comment>
<dbReference type="EC" id="6.3.5.7" evidence="7"/>
<dbReference type="Proteomes" id="UP000664144">
    <property type="component" value="Unassembled WGS sequence"/>
</dbReference>
<protein>
    <recommendedName>
        <fullName evidence="2 7">Glutamyl-tRNA(Gln) amidotransferase subunit A</fullName>
        <shortName evidence="7">Glu-ADT subunit A</shortName>
        <ecNumber evidence="7">6.3.5.7</ecNumber>
    </recommendedName>
</protein>
<organism evidence="9 10">
    <name type="scientific">Hymenobacter telluris</name>
    <dbReference type="NCBI Taxonomy" id="2816474"/>
    <lineage>
        <taxon>Bacteria</taxon>
        <taxon>Pseudomonadati</taxon>
        <taxon>Bacteroidota</taxon>
        <taxon>Cytophagia</taxon>
        <taxon>Cytophagales</taxon>
        <taxon>Hymenobacteraceae</taxon>
        <taxon>Hymenobacter</taxon>
    </lineage>
</organism>
<keyword evidence="10" id="KW-1185">Reference proteome</keyword>
<dbReference type="GO" id="GO:0050567">
    <property type="term" value="F:glutaminyl-tRNA synthase (glutamine-hydrolyzing) activity"/>
    <property type="evidence" value="ECO:0007669"/>
    <property type="project" value="UniProtKB-UniRule"/>
</dbReference>
<evidence type="ECO:0000313" key="9">
    <source>
        <dbReference type="EMBL" id="MBO0356998.1"/>
    </source>
</evidence>
<comment type="caution">
    <text evidence="9">The sequence shown here is derived from an EMBL/GenBank/DDBJ whole genome shotgun (WGS) entry which is preliminary data.</text>
</comment>
<dbReference type="InterPro" id="IPR023631">
    <property type="entry name" value="Amidase_dom"/>
</dbReference>
<dbReference type="AlphaFoldDB" id="A0A939JBP6"/>
<comment type="catalytic activity">
    <reaction evidence="7">
        <text>L-glutamyl-tRNA(Gln) + L-glutamine + ATP + H2O = L-glutaminyl-tRNA(Gln) + L-glutamate + ADP + phosphate + H(+)</text>
        <dbReference type="Rhea" id="RHEA:17521"/>
        <dbReference type="Rhea" id="RHEA-COMP:9681"/>
        <dbReference type="Rhea" id="RHEA-COMP:9684"/>
        <dbReference type="ChEBI" id="CHEBI:15377"/>
        <dbReference type="ChEBI" id="CHEBI:15378"/>
        <dbReference type="ChEBI" id="CHEBI:29985"/>
        <dbReference type="ChEBI" id="CHEBI:30616"/>
        <dbReference type="ChEBI" id="CHEBI:43474"/>
        <dbReference type="ChEBI" id="CHEBI:58359"/>
        <dbReference type="ChEBI" id="CHEBI:78520"/>
        <dbReference type="ChEBI" id="CHEBI:78521"/>
        <dbReference type="ChEBI" id="CHEBI:456216"/>
        <dbReference type="EC" id="6.3.5.7"/>
    </reaction>
</comment>
<keyword evidence="5 7" id="KW-0067">ATP-binding</keyword>
<evidence type="ECO:0000256" key="5">
    <source>
        <dbReference type="ARBA" id="ARBA00022840"/>
    </source>
</evidence>
<dbReference type="InterPro" id="IPR036928">
    <property type="entry name" value="AS_sf"/>
</dbReference>
<dbReference type="Pfam" id="PF01425">
    <property type="entry name" value="Amidase"/>
    <property type="match status" value="1"/>
</dbReference>
<feature type="domain" description="Amidase" evidence="8">
    <location>
        <begin position="24"/>
        <end position="465"/>
    </location>
</feature>
<keyword evidence="6 7" id="KW-0648">Protein biosynthesis</keyword>
<dbReference type="Gene3D" id="3.90.1300.10">
    <property type="entry name" value="Amidase signature (AS) domain"/>
    <property type="match status" value="1"/>
</dbReference>
<reference evidence="9" key="1">
    <citation type="submission" date="2021-03" db="EMBL/GenBank/DDBJ databases">
        <authorList>
            <person name="Kim M.K."/>
        </authorList>
    </citation>
    <scope>NUCLEOTIDE SEQUENCE</scope>
    <source>
        <strain evidence="9">BT186</strain>
    </source>
</reference>
<dbReference type="HAMAP" id="MF_00120">
    <property type="entry name" value="GatA"/>
    <property type="match status" value="1"/>
</dbReference>
<dbReference type="InterPro" id="IPR004412">
    <property type="entry name" value="GatA"/>
</dbReference>
<evidence type="ECO:0000256" key="3">
    <source>
        <dbReference type="ARBA" id="ARBA00022598"/>
    </source>
</evidence>
<proteinExistence type="inferred from homology"/>
<evidence type="ECO:0000313" key="10">
    <source>
        <dbReference type="Proteomes" id="UP000664144"/>
    </source>
</evidence>
<evidence type="ECO:0000256" key="2">
    <source>
        <dbReference type="ARBA" id="ARBA00014428"/>
    </source>
</evidence>
<feature type="active site" description="Charge relay system" evidence="7">
    <location>
        <position position="77"/>
    </location>
</feature>
<keyword evidence="4 7" id="KW-0547">Nucleotide-binding</keyword>
<dbReference type="NCBIfam" id="TIGR00132">
    <property type="entry name" value="gatA"/>
    <property type="match status" value="1"/>
</dbReference>
<name>A0A939JBP6_9BACT</name>
<comment type="function">
    <text evidence="7">Allows the formation of correctly charged Gln-tRNA(Gln) through the transamidation of misacylated Glu-tRNA(Gln) in organisms which lack glutaminyl-tRNA synthetase. The reaction takes place in the presence of glutamine and ATP through an activated gamma-phospho-Glu-tRNA(Gln).</text>
</comment>
<dbReference type="GO" id="GO:0030956">
    <property type="term" value="C:glutamyl-tRNA(Gln) amidotransferase complex"/>
    <property type="evidence" value="ECO:0007669"/>
    <property type="project" value="InterPro"/>
</dbReference>
<evidence type="ECO:0000256" key="7">
    <source>
        <dbReference type="HAMAP-Rule" id="MF_00120"/>
    </source>
</evidence>
<feature type="active site" description="Acyl-ester intermediate" evidence="7">
    <location>
        <position position="176"/>
    </location>
</feature>
<dbReference type="InterPro" id="IPR000120">
    <property type="entry name" value="Amidase"/>
</dbReference>
<evidence type="ECO:0000259" key="8">
    <source>
        <dbReference type="Pfam" id="PF01425"/>
    </source>
</evidence>
<dbReference type="GO" id="GO:0005524">
    <property type="term" value="F:ATP binding"/>
    <property type="evidence" value="ECO:0007669"/>
    <property type="project" value="UniProtKB-KW"/>
</dbReference>
<keyword evidence="3 7" id="KW-0436">Ligase</keyword>
<dbReference type="PANTHER" id="PTHR11895:SF151">
    <property type="entry name" value="GLUTAMYL-TRNA(GLN) AMIDOTRANSFERASE SUBUNIT A"/>
    <property type="match status" value="1"/>
</dbReference>
<dbReference type="SUPFAM" id="SSF75304">
    <property type="entry name" value="Amidase signature (AS) enzymes"/>
    <property type="match status" value="1"/>
</dbReference>
<dbReference type="EMBL" id="JAFLQZ010000002">
    <property type="protein sequence ID" value="MBO0356998.1"/>
    <property type="molecule type" value="Genomic_DNA"/>
</dbReference>
<evidence type="ECO:0000256" key="4">
    <source>
        <dbReference type="ARBA" id="ARBA00022741"/>
    </source>
</evidence>